<keyword evidence="1" id="KW-0472">Membrane</keyword>
<feature type="transmembrane region" description="Helical" evidence="1">
    <location>
        <begin position="62"/>
        <end position="79"/>
    </location>
</feature>
<sequence>MKTEKIKMEEDFSAIRKKWIKIGRKHLYRLFYGRMTMIALIMIAQVVVPLVLFYNLGVYSPLLYMGMLAVTFICILHIFNMPSRPEFKMSWLIFVAALTPFGCVFYLWVQTDLGHRKLKRKAEKAMEEAKEALPPDLDLAKQVQKTSPQLYGLTKIAEKAGGYGLYQNTRVTYFENGETFFPELLRQLKKAKKFIFLEFFILAEGYMWEEVRSILAQKVKEGVEVRLLYDGTNEFKNLPHSYPKQMEELGIRCRIFAPIRPFFSTEQNYRDHRKILVIDGTTAITGGINLADEYINAISVYGYWKDTSILLEGDGAKAFTRMFLEAWQVTEDVGEYRKYLRLSDQALQVFRENMRREKEMPGGYVLPYGDCPLDDERLGEMVYIDMLNQAREYVHIMTPYLILDEEMKQALMMAARRGVEVVLILPHIPDKPYAFALAKAHYRQLLEAGVQIYEFTPGFVHAKEFVSDGKRAVVGTINLDYRSLYHHFECACYMEDMDVVLDIEEDMLKTMELSHRITMEDVRSQSIFTRAAGILLKLVAPLL</sequence>
<dbReference type="Pfam" id="PF13091">
    <property type="entry name" value="PLDc_2"/>
    <property type="match status" value="2"/>
</dbReference>
<dbReference type="SMART" id="SM00155">
    <property type="entry name" value="PLDc"/>
    <property type="match status" value="2"/>
</dbReference>
<keyword evidence="1" id="KW-1133">Transmembrane helix</keyword>
<dbReference type="PANTHER" id="PTHR21248">
    <property type="entry name" value="CARDIOLIPIN SYNTHASE"/>
    <property type="match status" value="1"/>
</dbReference>
<dbReference type="GO" id="GO:0032049">
    <property type="term" value="P:cardiolipin biosynthetic process"/>
    <property type="evidence" value="ECO:0007669"/>
    <property type="project" value="UniProtKB-ARBA"/>
</dbReference>
<dbReference type="EMBL" id="DVHM01000064">
    <property type="protein sequence ID" value="HIR70445.1"/>
    <property type="molecule type" value="Genomic_DNA"/>
</dbReference>
<dbReference type="AlphaFoldDB" id="A0A9D1JAG5"/>
<dbReference type="PROSITE" id="PS50035">
    <property type="entry name" value="PLD"/>
    <property type="match status" value="2"/>
</dbReference>
<feature type="domain" description="PLD phosphodiesterase" evidence="2">
    <location>
        <begin position="456"/>
        <end position="483"/>
    </location>
</feature>
<proteinExistence type="predicted"/>
<dbReference type="SUPFAM" id="SSF56024">
    <property type="entry name" value="Phospholipase D/nuclease"/>
    <property type="match status" value="2"/>
</dbReference>
<feature type="domain" description="PLD phosphodiesterase" evidence="2">
    <location>
        <begin position="267"/>
        <end position="294"/>
    </location>
</feature>
<name>A0A9D1JAG5_9FIRM</name>
<evidence type="ECO:0000313" key="4">
    <source>
        <dbReference type="Proteomes" id="UP000823912"/>
    </source>
</evidence>
<comment type="caution">
    <text evidence="3">The sequence shown here is derived from an EMBL/GenBank/DDBJ whole genome shotgun (WGS) entry which is preliminary data.</text>
</comment>
<protein>
    <submittedName>
        <fullName evidence="3">Cardiolipin synthase</fullName>
    </submittedName>
</protein>
<evidence type="ECO:0000256" key="1">
    <source>
        <dbReference type="SAM" id="Phobius"/>
    </source>
</evidence>
<feature type="transmembrane region" description="Helical" evidence="1">
    <location>
        <begin position="91"/>
        <end position="109"/>
    </location>
</feature>
<organism evidence="3 4">
    <name type="scientific">Candidatus Pullilachnospira gallistercoris</name>
    <dbReference type="NCBI Taxonomy" id="2840911"/>
    <lineage>
        <taxon>Bacteria</taxon>
        <taxon>Bacillati</taxon>
        <taxon>Bacillota</taxon>
        <taxon>Clostridia</taxon>
        <taxon>Lachnospirales</taxon>
        <taxon>Lachnospiraceae</taxon>
        <taxon>Lachnospiraceae incertae sedis</taxon>
        <taxon>Candidatus Pullilachnospira</taxon>
    </lineage>
</organism>
<dbReference type="CDD" id="cd09160">
    <property type="entry name" value="PLDc_SMU_988_like_2"/>
    <property type="match status" value="1"/>
</dbReference>
<evidence type="ECO:0000313" key="3">
    <source>
        <dbReference type="EMBL" id="HIR70445.1"/>
    </source>
</evidence>
<keyword evidence="1" id="KW-0812">Transmembrane</keyword>
<dbReference type="Proteomes" id="UP000823912">
    <property type="component" value="Unassembled WGS sequence"/>
</dbReference>
<dbReference type="Gene3D" id="3.30.870.10">
    <property type="entry name" value="Endonuclease Chain A"/>
    <property type="match status" value="2"/>
</dbReference>
<dbReference type="PANTHER" id="PTHR21248:SF22">
    <property type="entry name" value="PHOSPHOLIPASE D"/>
    <property type="match status" value="1"/>
</dbReference>
<dbReference type="InterPro" id="IPR001736">
    <property type="entry name" value="PLipase_D/transphosphatidylase"/>
</dbReference>
<feature type="transmembrane region" description="Helical" evidence="1">
    <location>
        <begin position="31"/>
        <end position="56"/>
    </location>
</feature>
<dbReference type="InterPro" id="IPR025202">
    <property type="entry name" value="PLD-like_dom"/>
</dbReference>
<reference evidence="3" key="1">
    <citation type="submission" date="2020-10" db="EMBL/GenBank/DDBJ databases">
        <authorList>
            <person name="Gilroy R."/>
        </authorList>
    </citation>
    <scope>NUCLEOTIDE SEQUENCE</scope>
    <source>
        <strain evidence="3">ChiSjej5B23-6657</strain>
    </source>
</reference>
<evidence type="ECO:0000259" key="2">
    <source>
        <dbReference type="PROSITE" id="PS50035"/>
    </source>
</evidence>
<dbReference type="GO" id="GO:0005886">
    <property type="term" value="C:plasma membrane"/>
    <property type="evidence" value="ECO:0007669"/>
    <property type="project" value="UniProtKB-SubCell"/>
</dbReference>
<accession>A0A9D1JAG5</accession>
<dbReference type="CDD" id="cd09154">
    <property type="entry name" value="PLDc_SMU_988_like_1"/>
    <property type="match status" value="1"/>
</dbReference>
<reference evidence="3" key="2">
    <citation type="journal article" date="2021" name="PeerJ">
        <title>Extensive microbial diversity within the chicken gut microbiome revealed by metagenomics and culture.</title>
        <authorList>
            <person name="Gilroy R."/>
            <person name="Ravi A."/>
            <person name="Getino M."/>
            <person name="Pursley I."/>
            <person name="Horton D.L."/>
            <person name="Alikhan N.F."/>
            <person name="Baker D."/>
            <person name="Gharbi K."/>
            <person name="Hall N."/>
            <person name="Watson M."/>
            <person name="Adriaenssens E.M."/>
            <person name="Foster-Nyarko E."/>
            <person name="Jarju S."/>
            <person name="Secka A."/>
            <person name="Antonio M."/>
            <person name="Oren A."/>
            <person name="Chaudhuri R.R."/>
            <person name="La Ragione R."/>
            <person name="Hildebrand F."/>
            <person name="Pallen M.J."/>
        </authorList>
    </citation>
    <scope>NUCLEOTIDE SEQUENCE</scope>
    <source>
        <strain evidence="3">ChiSjej5B23-6657</strain>
    </source>
</reference>
<dbReference type="GO" id="GO:0030572">
    <property type="term" value="F:phosphatidyltransferase activity"/>
    <property type="evidence" value="ECO:0007669"/>
    <property type="project" value="UniProtKB-ARBA"/>
</dbReference>
<gene>
    <name evidence="3" type="ORF">IAA55_04100</name>
</gene>